<dbReference type="Proteomes" id="UP000299102">
    <property type="component" value="Unassembled WGS sequence"/>
</dbReference>
<name>A0A4C1V990_EUMVA</name>
<keyword evidence="2" id="KW-1185">Reference proteome</keyword>
<accession>A0A4C1V990</accession>
<evidence type="ECO:0000313" key="1">
    <source>
        <dbReference type="EMBL" id="GBP35438.1"/>
    </source>
</evidence>
<evidence type="ECO:0000313" key="2">
    <source>
        <dbReference type="Proteomes" id="UP000299102"/>
    </source>
</evidence>
<organism evidence="1 2">
    <name type="scientific">Eumeta variegata</name>
    <name type="common">Bagworm moth</name>
    <name type="synonym">Eumeta japonica</name>
    <dbReference type="NCBI Taxonomy" id="151549"/>
    <lineage>
        <taxon>Eukaryota</taxon>
        <taxon>Metazoa</taxon>
        <taxon>Ecdysozoa</taxon>
        <taxon>Arthropoda</taxon>
        <taxon>Hexapoda</taxon>
        <taxon>Insecta</taxon>
        <taxon>Pterygota</taxon>
        <taxon>Neoptera</taxon>
        <taxon>Endopterygota</taxon>
        <taxon>Lepidoptera</taxon>
        <taxon>Glossata</taxon>
        <taxon>Ditrysia</taxon>
        <taxon>Tineoidea</taxon>
        <taxon>Psychidae</taxon>
        <taxon>Oiketicinae</taxon>
        <taxon>Eumeta</taxon>
    </lineage>
</organism>
<gene>
    <name evidence="1" type="ORF">EVAR_94889_1</name>
</gene>
<dbReference type="AlphaFoldDB" id="A0A4C1V990"/>
<proteinExistence type="predicted"/>
<dbReference type="EMBL" id="BGZK01000303">
    <property type="protein sequence ID" value="GBP35438.1"/>
    <property type="molecule type" value="Genomic_DNA"/>
</dbReference>
<reference evidence="1 2" key="1">
    <citation type="journal article" date="2019" name="Commun. Biol.">
        <title>The bagworm genome reveals a unique fibroin gene that provides high tensile strength.</title>
        <authorList>
            <person name="Kono N."/>
            <person name="Nakamura H."/>
            <person name="Ohtoshi R."/>
            <person name="Tomita M."/>
            <person name="Numata K."/>
            <person name="Arakawa K."/>
        </authorList>
    </citation>
    <scope>NUCLEOTIDE SEQUENCE [LARGE SCALE GENOMIC DNA]</scope>
</reference>
<comment type="caution">
    <text evidence="1">The sequence shown here is derived from an EMBL/GenBank/DDBJ whole genome shotgun (WGS) entry which is preliminary data.</text>
</comment>
<sequence length="118" mass="12862">MEGSSPTPNPGDIPSWPFFKIHPGLEIGPRNASKSILGTYEIHSAGSPHALPKQHHGSPFDIVFKGSRDIQKKVSLAAPIISKSAANIDFPGEKPCWFSDISRNLRGALQYDPLKNFV</sequence>
<protein>
    <submittedName>
        <fullName evidence="1">Uncharacterized protein</fullName>
    </submittedName>
</protein>